<evidence type="ECO:0000313" key="2">
    <source>
        <dbReference type="Proteomes" id="UP000003100"/>
    </source>
</evidence>
<dbReference type="AlphaFoldDB" id="C0CR67"/>
<organism evidence="1 2">
    <name type="scientific">Blautia hydrogenotrophica (strain DSM 10507 / JCM 14656 / S5a33)</name>
    <name type="common">Ruminococcus hydrogenotrophicus</name>
    <dbReference type="NCBI Taxonomy" id="476272"/>
    <lineage>
        <taxon>Bacteria</taxon>
        <taxon>Bacillati</taxon>
        <taxon>Bacillota</taxon>
        <taxon>Clostridia</taxon>
        <taxon>Lachnospirales</taxon>
        <taxon>Lachnospiraceae</taxon>
        <taxon>Blautia</taxon>
    </lineage>
</organism>
<gene>
    <name evidence="1" type="ORF">RUMHYD_03380</name>
</gene>
<keyword evidence="2" id="KW-1185">Reference proteome</keyword>
<reference evidence="1 2" key="2">
    <citation type="submission" date="2009-02" db="EMBL/GenBank/DDBJ databases">
        <title>Draft genome sequence of Blautia hydrogenotrophica DSM 10507 (Ruminococcus hydrogenotrophicus DSM 10507).</title>
        <authorList>
            <person name="Sudarsanam P."/>
            <person name="Ley R."/>
            <person name="Guruge J."/>
            <person name="Turnbaugh P.J."/>
            <person name="Mahowald M."/>
            <person name="Liep D."/>
            <person name="Gordon J."/>
        </authorList>
    </citation>
    <scope>NUCLEOTIDE SEQUENCE [LARGE SCALE GENOMIC DNA]</scope>
    <source>
        <strain evidence="2">DSM 10507 / JCM 14656 / S5a33</strain>
    </source>
</reference>
<accession>C0CR67</accession>
<sequence>MKNKILCTNWYVLIWRCERNVNCILTNSTTECKMKTSKELKKMS</sequence>
<name>C0CR67_BLAHS</name>
<comment type="caution">
    <text evidence="1">The sequence shown here is derived from an EMBL/GenBank/DDBJ whole genome shotgun (WGS) entry which is preliminary data.</text>
</comment>
<dbReference type="Proteomes" id="UP000003100">
    <property type="component" value="Unassembled WGS sequence"/>
</dbReference>
<dbReference type="HOGENOM" id="CLU_3213074_0_0_9"/>
<evidence type="ECO:0000313" key="1">
    <source>
        <dbReference type="EMBL" id="EEG47733.1"/>
    </source>
</evidence>
<proteinExistence type="predicted"/>
<protein>
    <submittedName>
        <fullName evidence="1">Uncharacterized protein</fullName>
    </submittedName>
</protein>
<dbReference type="PATRIC" id="fig|476272.21.peg.52"/>
<dbReference type="EMBL" id="ACBZ01000178">
    <property type="protein sequence ID" value="EEG47733.1"/>
    <property type="molecule type" value="Genomic_DNA"/>
</dbReference>
<reference evidence="1 2" key="1">
    <citation type="submission" date="2009-01" db="EMBL/GenBank/DDBJ databases">
        <authorList>
            <person name="Fulton L."/>
            <person name="Clifton S."/>
            <person name="Fulton B."/>
            <person name="Xu J."/>
            <person name="Minx P."/>
            <person name="Pepin K.H."/>
            <person name="Johnson M."/>
            <person name="Bhonagiri V."/>
            <person name="Nash W.E."/>
            <person name="Mardis E.R."/>
            <person name="Wilson R.K."/>
        </authorList>
    </citation>
    <scope>NUCLEOTIDE SEQUENCE [LARGE SCALE GENOMIC DNA]</scope>
    <source>
        <strain evidence="2">DSM 10507 / JCM 14656 / S5a33</strain>
    </source>
</reference>